<dbReference type="EMBL" id="LGIA01000190">
    <property type="protein sequence ID" value="KOH43415.1"/>
    <property type="molecule type" value="Genomic_DNA"/>
</dbReference>
<evidence type="ECO:0000256" key="1">
    <source>
        <dbReference type="SAM" id="SignalP"/>
    </source>
</evidence>
<dbReference type="STRING" id="1409788.NC99_38420"/>
<dbReference type="OrthoDB" id="983175at2"/>
<comment type="caution">
    <text evidence="2">The sequence shown here is derived from an EMBL/GenBank/DDBJ whole genome shotgun (WGS) entry which is preliminary data.</text>
</comment>
<evidence type="ECO:0000313" key="3">
    <source>
        <dbReference type="Proteomes" id="UP000036958"/>
    </source>
</evidence>
<dbReference type="RefSeq" id="WP_053186861.1">
    <property type="nucleotide sequence ID" value="NZ_LGIA01000190.1"/>
</dbReference>
<dbReference type="AlphaFoldDB" id="A0A0L8V4J7"/>
<feature type="signal peptide" evidence="1">
    <location>
        <begin position="1"/>
        <end position="24"/>
    </location>
</feature>
<dbReference type="Pfam" id="PF12779">
    <property type="entry name" value="WXXGXW"/>
    <property type="match status" value="1"/>
</dbReference>
<keyword evidence="3" id="KW-1185">Reference proteome</keyword>
<keyword evidence="1" id="KW-0732">Signal</keyword>
<dbReference type="Proteomes" id="UP000036958">
    <property type="component" value="Unassembled WGS sequence"/>
</dbReference>
<dbReference type="InterPro" id="IPR024447">
    <property type="entry name" value="YXWGXW_rpt"/>
</dbReference>
<proteinExistence type="predicted"/>
<organism evidence="2 3">
    <name type="scientific">Sunxiuqinia dokdonensis</name>
    <dbReference type="NCBI Taxonomy" id="1409788"/>
    <lineage>
        <taxon>Bacteria</taxon>
        <taxon>Pseudomonadati</taxon>
        <taxon>Bacteroidota</taxon>
        <taxon>Bacteroidia</taxon>
        <taxon>Marinilabiliales</taxon>
        <taxon>Prolixibacteraceae</taxon>
        <taxon>Sunxiuqinia</taxon>
    </lineage>
</organism>
<gene>
    <name evidence="2" type="ORF">NC99_38420</name>
</gene>
<name>A0A0L8V4J7_9BACT</name>
<protein>
    <recommendedName>
        <fullName evidence="4">YXWGXW repeat-containing protein</fullName>
    </recommendedName>
</protein>
<evidence type="ECO:0000313" key="2">
    <source>
        <dbReference type="EMBL" id="KOH43415.1"/>
    </source>
</evidence>
<evidence type="ECO:0008006" key="4">
    <source>
        <dbReference type="Google" id="ProtNLM"/>
    </source>
</evidence>
<feature type="chain" id="PRO_5005591398" description="YXWGXW repeat-containing protein" evidence="1">
    <location>
        <begin position="25"/>
        <end position="111"/>
    </location>
</feature>
<sequence length="111" mass="13210">MKQSIRILLFGLALFFLCSETGQAQVTVEQKPSPPEVKLPVPDKPGPDYQLIPGHWIWHRQSKMYVWVGPHWAPKKENKQWSPGHWQKQAKGWKWIPGKWEKIEKKKFFFF</sequence>
<accession>A0A0L8V4J7</accession>
<reference evidence="3" key="1">
    <citation type="submission" date="2015-07" db="EMBL/GenBank/DDBJ databases">
        <title>Genome sequencing of Sunxiuqinia dokdonensis strain SK.</title>
        <authorList>
            <person name="Ahn S."/>
            <person name="Kim B.-C."/>
        </authorList>
    </citation>
    <scope>NUCLEOTIDE SEQUENCE [LARGE SCALE GENOMIC DNA]</scope>
    <source>
        <strain evidence="3">SK</strain>
    </source>
</reference>